<dbReference type="Proteomes" id="UP000474104">
    <property type="component" value="Unassembled WGS sequence"/>
</dbReference>
<evidence type="ECO:0000313" key="2">
    <source>
        <dbReference type="Proteomes" id="UP000474104"/>
    </source>
</evidence>
<gene>
    <name evidence="1" type="ORF">FMM80_11535</name>
</gene>
<name>A0A9X5C7V4_9FIRM</name>
<protein>
    <submittedName>
        <fullName evidence="1">Uncharacterized protein</fullName>
    </submittedName>
</protein>
<dbReference type="OrthoDB" id="2039658at2"/>
<accession>A0A9X5C7V4</accession>
<evidence type="ECO:0000313" key="1">
    <source>
        <dbReference type="EMBL" id="NDO69275.1"/>
    </source>
</evidence>
<comment type="caution">
    <text evidence="1">The sequence shown here is derived from an EMBL/GenBank/DDBJ whole genome shotgun (WGS) entry which is preliminary data.</text>
</comment>
<dbReference type="RefSeq" id="WP_004074112.1">
    <property type="nucleotide sequence ID" value="NZ_VIRB01000068.1"/>
</dbReference>
<sequence length="175" mass="20228">MIENRNVNIITDADGKKLVAINDIRFKAKVRDDWTVIEEYLKEYIGDFYEIEETAEKIYISTDFPDEYTSSESRISLKGAVAKAKANAAQAIPELIKIAANPKHEINRKEKHRTDAKLGWYRYDIRFSLPVYDDKTGKVARHNIYSASMLVRHADDGKKYLYDILAIKKRNEQPA</sequence>
<reference evidence="1 2" key="1">
    <citation type="submission" date="2019-07" db="EMBL/GenBank/DDBJ databases">
        <title>Draft genome sequences of 15 bacterial species constituting the stable defined intestinal microbiota of the GM15 gnotobiotic mouse model.</title>
        <authorList>
            <person name="Elie C."/>
            <person name="Mathieu A."/>
            <person name="Saliou A."/>
            <person name="Darnaud M."/>
            <person name="Leulier F."/>
            <person name="Tamellini A."/>
        </authorList>
    </citation>
    <scope>NUCLEOTIDE SEQUENCE [LARGE SCALE GENOMIC DNA]</scope>
    <source>
        <strain evidence="2">ASF 502</strain>
    </source>
</reference>
<proteinExistence type="predicted"/>
<dbReference type="AlphaFoldDB" id="A0A9X5C7V4"/>
<dbReference type="EMBL" id="VIRB01000068">
    <property type="protein sequence ID" value="NDO69275.1"/>
    <property type="molecule type" value="Genomic_DNA"/>
</dbReference>
<organism evidence="1 2">
    <name type="scientific">Schaedlerella arabinosiphila</name>
    <dbReference type="NCBI Taxonomy" id="2044587"/>
    <lineage>
        <taxon>Bacteria</taxon>
        <taxon>Bacillati</taxon>
        <taxon>Bacillota</taxon>
        <taxon>Clostridia</taxon>
        <taxon>Lachnospirales</taxon>
        <taxon>Lachnospiraceae</taxon>
        <taxon>Schaedlerella</taxon>
    </lineage>
</organism>